<evidence type="ECO:0000313" key="2">
    <source>
        <dbReference type="Proteomes" id="UP001596364"/>
    </source>
</evidence>
<reference evidence="2" key="1">
    <citation type="journal article" date="2019" name="Int. J. Syst. Evol. Microbiol.">
        <title>The Global Catalogue of Microorganisms (GCM) 10K type strain sequencing project: providing services to taxonomists for standard genome sequencing and annotation.</title>
        <authorList>
            <consortium name="The Broad Institute Genomics Platform"/>
            <consortium name="The Broad Institute Genome Sequencing Center for Infectious Disease"/>
            <person name="Wu L."/>
            <person name="Ma J."/>
        </authorList>
    </citation>
    <scope>NUCLEOTIDE SEQUENCE [LARGE SCALE GENOMIC DNA]</scope>
    <source>
        <strain evidence="2">CGMCC 1.16031</strain>
    </source>
</reference>
<dbReference type="Proteomes" id="UP001596364">
    <property type="component" value="Unassembled WGS sequence"/>
</dbReference>
<keyword evidence="2" id="KW-1185">Reference proteome</keyword>
<gene>
    <name evidence="1" type="ORF">ACFP85_06555</name>
</gene>
<evidence type="ECO:0000313" key="1">
    <source>
        <dbReference type="EMBL" id="MFC6439807.1"/>
    </source>
</evidence>
<organism evidence="1 2">
    <name type="scientific">Pseudobowmanella zhangzhouensis</name>
    <dbReference type="NCBI Taxonomy" id="1537679"/>
    <lineage>
        <taxon>Bacteria</taxon>
        <taxon>Pseudomonadati</taxon>
        <taxon>Pseudomonadota</taxon>
        <taxon>Gammaproteobacteria</taxon>
        <taxon>Alteromonadales</taxon>
        <taxon>Alteromonadaceae</taxon>
    </lineage>
</organism>
<name>A0ABW1XHU3_9ALTE</name>
<accession>A0ABW1XHU3</accession>
<comment type="caution">
    <text evidence="1">The sequence shown here is derived from an EMBL/GenBank/DDBJ whole genome shotgun (WGS) entry which is preliminary data.</text>
</comment>
<sequence>MSLLLKPVTKKVRVLARVLPPHNIPLTDCNLVAIHSFCQKPLSSAVVSSTMATRIDNQLVFAMYSPGLYPQFTFPNPCNVEICNTQIPADVWKNMRGKLISDEFESLINHMEVIDNDAAINFIWSTLKDKELLAELLVPRQPSRLISCYPDELGNKVLTDILSFTPSDSNDWFLNFVVQLIISAYTFKQKNMGLNPVYAPLCLAFHDLYYRNNALYNDIRNKTLVAFNIDIYKEFPLTFYCRA</sequence>
<dbReference type="RefSeq" id="WP_131256696.1">
    <property type="nucleotide sequence ID" value="NZ_JBHSUS010000001.1"/>
</dbReference>
<dbReference type="EMBL" id="JBHSUS010000001">
    <property type="protein sequence ID" value="MFC6439807.1"/>
    <property type="molecule type" value="Genomic_DNA"/>
</dbReference>
<protein>
    <submittedName>
        <fullName evidence="1">Uncharacterized protein</fullName>
    </submittedName>
</protein>
<proteinExistence type="predicted"/>